<accession>A0A8J4G0E1</accession>
<evidence type="ECO:0000256" key="1">
    <source>
        <dbReference type="SAM" id="MobiDB-lite"/>
    </source>
</evidence>
<dbReference type="EMBL" id="BNCP01000103">
    <property type="protein sequence ID" value="GIL93483.1"/>
    <property type="molecule type" value="Genomic_DNA"/>
</dbReference>
<evidence type="ECO:0000313" key="2">
    <source>
        <dbReference type="EMBL" id="GIL93483.1"/>
    </source>
</evidence>
<proteinExistence type="predicted"/>
<dbReference type="AlphaFoldDB" id="A0A8J4G0E1"/>
<feature type="compositionally biased region" description="Gly residues" evidence="1">
    <location>
        <begin position="69"/>
        <end position="82"/>
    </location>
</feature>
<name>A0A8J4G0E1_9CHLO</name>
<organism evidence="2 3">
    <name type="scientific">Volvox reticuliferus</name>
    <dbReference type="NCBI Taxonomy" id="1737510"/>
    <lineage>
        <taxon>Eukaryota</taxon>
        <taxon>Viridiplantae</taxon>
        <taxon>Chlorophyta</taxon>
        <taxon>core chlorophytes</taxon>
        <taxon>Chlorophyceae</taxon>
        <taxon>CS clade</taxon>
        <taxon>Chlamydomonadales</taxon>
        <taxon>Volvocaceae</taxon>
        <taxon>Volvox</taxon>
    </lineage>
</organism>
<sequence>GVGWARDLSVVFRNDAAVASAGAGPGVGDFTTTSVELLNRASWFQSIGGPGGVDRRGSRDCGIGRDSSGKGGGLGGGGGGTSGSWHQRPDLSEGPAAAGADSQDVGSHQSPELKLPLSLPPTPAAAAAAPPPPPPPPMRVLRFGDANGANSDGGRPAPATVIIPSDPSSRLSQSAFAAGVGQGGDDSRDGGDGHSSTSITAAETSDIGQRRPKAVPLLVLPSVR</sequence>
<keyword evidence="3" id="KW-1185">Reference proteome</keyword>
<feature type="compositionally biased region" description="Polar residues" evidence="1">
    <location>
        <begin position="166"/>
        <end position="175"/>
    </location>
</feature>
<feature type="non-terminal residue" evidence="2">
    <location>
        <position position="1"/>
    </location>
</feature>
<feature type="region of interest" description="Disordered" evidence="1">
    <location>
        <begin position="44"/>
        <end position="224"/>
    </location>
</feature>
<dbReference type="Proteomes" id="UP000747110">
    <property type="component" value="Unassembled WGS sequence"/>
</dbReference>
<comment type="caution">
    <text evidence="2">The sequence shown here is derived from an EMBL/GenBank/DDBJ whole genome shotgun (WGS) entry which is preliminary data.</text>
</comment>
<gene>
    <name evidence="2" type="ORF">Vretifemale_20878</name>
</gene>
<feature type="compositionally biased region" description="Basic and acidic residues" evidence="1">
    <location>
        <begin position="53"/>
        <end position="63"/>
    </location>
</feature>
<feature type="compositionally biased region" description="Pro residues" evidence="1">
    <location>
        <begin position="118"/>
        <end position="138"/>
    </location>
</feature>
<evidence type="ECO:0000313" key="3">
    <source>
        <dbReference type="Proteomes" id="UP000747110"/>
    </source>
</evidence>
<protein>
    <submittedName>
        <fullName evidence="2">Uncharacterized protein</fullName>
    </submittedName>
</protein>
<reference evidence="2" key="1">
    <citation type="journal article" date="2021" name="Proc. Natl. Acad. Sci. U.S.A.">
        <title>Three genomes in the algal genus Volvox reveal the fate of a haploid sex-determining region after a transition to homothallism.</title>
        <authorList>
            <person name="Yamamoto K."/>
            <person name="Hamaji T."/>
            <person name="Kawai-Toyooka H."/>
            <person name="Matsuzaki R."/>
            <person name="Takahashi F."/>
            <person name="Nishimura Y."/>
            <person name="Kawachi M."/>
            <person name="Noguchi H."/>
            <person name="Minakuchi Y."/>
            <person name="Umen J.G."/>
            <person name="Toyoda A."/>
            <person name="Nozaki H."/>
        </authorList>
    </citation>
    <scope>NUCLEOTIDE SEQUENCE</scope>
    <source>
        <strain evidence="2">NIES-3786</strain>
    </source>
</reference>
<feature type="non-terminal residue" evidence="2">
    <location>
        <position position="224"/>
    </location>
</feature>